<dbReference type="CDD" id="cd10527">
    <property type="entry name" value="SET_LSMT"/>
    <property type="match status" value="1"/>
</dbReference>
<protein>
    <recommendedName>
        <fullName evidence="4">Rubisco LSMT substrate-binding domain-containing protein</fullName>
    </recommendedName>
</protein>
<comment type="caution">
    <text evidence="5">The sequence shown here is derived from an EMBL/GenBank/DDBJ whole genome shotgun (WGS) entry which is preliminary data.</text>
</comment>
<dbReference type="PANTHER" id="PTHR13271">
    <property type="entry name" value="UNCHARACTERIZED PUTATIVE METHYLTRANSFERASE"/>
    <property type="match status" value="1"/>
</dbReference>
<dbReference type="GO" id="GO:0032259">
    <property type="term" value="P:methylation"/>
    <property type="evidence" value="ECO:0007669"/>
    <property type="project" value="UniProtKB-KW"/>
</dbReference>
<keyword evidence="1" id="KW-0489">Methyltransferase</keyword>
<dbReference type="GO" id="GO:0016279">
    <property type="term" value="F:protein-lysine N-methyltransferase activity"/>
    <property type="evidence" value="ECO:0007669"/>
    <property type="project" value="TreeGrafter"/>
</dbReference>
<keyword evidence="2" id="KW-0808">Transferase</keyword>
<evidence type="ECO:0000256" key="1">
    <source>
        <dbReference type="ARBA" id="ARBA00022603"/>
    </source>
</evidence>
<dbReference type="SUPFAM" id="SSF81822">
    <property type="entry name" value="RuBisCo LSMT C-terminal, substrate-binding domain"/>
    <property type="match status" value="1"/>
</dbReference>
<evidence type="ECO:0000313" key="5">
    <source>
        <dbReference type="EMBL" id="KAG0485556.1"/>
    </source>
</evidence>
<name>A0A835R4L2_VANPL</name>
<dbReference type="SMR" id="A0A835R4L2"/>
<dbReference type="EMBL" id="JADCNL010000004">
    <property type="protein sequence ID" value="KAG0485556.1"/>
    <property type="molecule type" value="Genomic_DNA"/>
</dbReference>
<dbReference type="Gene3D" id="3.90.1410.10">
    <property type="entry name" value="set domain protein methyltransferase, domain 1"/>
    <property type="match status" value="1"/>
</dbReference>
<keyword evidence="3" id="KW-0949">S-adenosyl-L-methionine</keyword>
<proteinExistence type="predicted"/>
<sequence>MGAQGRRLRPSQAQNCLPRIRWSGLVCSQWDSRRIGSHRSSRTYSAAVPAFWEGDGRDSYLIRLASKVPEELWAMKLGLRLLQERASIGSFWWPYISNLPETFTVPIFFSGKDIENLQYAPLVHQVNKRCRFLLLFDKDIKDLLEHVELKDHPFGGQDLNSSSLGWAMSAVSSRAFRLYGESHTNGQRMDVPMLLPLIDMCNHSFHPNAKIFQGQENGSSKTLIKVVAEAQIEQDAPILLNYGSLSNDLFLLDYGFVVPSNPYDHVELKYDGTLLDAAAIAAGLSSPNFSSPANWQKEILCQLNLLGEGATVKVSLGGSELVDGRLLAALRVLLSSNLEIVQNCSLQTLSKLSEKAPLGVTVETTALRLIIALCVVLLEHFPTKVMQDEQVLRGSVSSSMALAVQYRIQKKLVIVHVMRKLSRRLHMLQKEKSL</sequence>
<evidence type="ECO:0000313" key="6">
    <source>
        <dbReference type="Proteomes" id="UP000636800"/>
    </source>
</evidence>
<organism evidence="5 6">
    <name type="scientific">Vanilla planifolia</name>
    <name type="common">Vanilla</name>
    <dbReference type="NCBI Taxonomy" id="51239"/>
    <lineage>
        <taxon>Eukaryota</taxon>
        <taxon>Viridiplantae</taxon>
        <taxon>Streptophyta</taxon>
        <taxon>Embryophyta</taxon>
        <taxon>Tracheophyta</taxon>
        <taxon>Spermatophyta</taxon>
        <taxon>Magnoliopsida</taxon>
        <taxon>Liliopsida</taxon>
        <taxon>Asparagales</taxon>
        <taxon>Orchidaceae</taxon>
        <taxon>Vanilloideae</taxon>
        <taxon>Vanilleae</taxon>
        <taxon>Vanilla</taxon>
    </lineage>
</organism>
<dbReference type="InterPro" id="IPR046341">
    <property type="entry name" value="SET_dom_sf"/>
</dbReference>
<dbReference type="InterPro" id="IPR050600">
    <property type="entry name" value="SETD3_SETD6_MTase"/>
</dbReference>
<dbReference type="PANTHER" id="PTHR13271:SF116">
    <property type="entry name" value="F21J9.27"/>
    <property type="match status" value="1"/>
</dbReference>
<dbReference type="InterPro" id="IPR015353">
    <property type="entry name" value="Rubisco_LSMT_subst-bd"/>
</dbReference>
<dbReference type="Pfam" id="PF09273">
    <property type="entry name" value="Rubis-subs-bind"/>
    <property type="match status" value="1"/>
</dbReference>
<dbReference type="AlphaFoldDB" id="A0A835R4L2"/>
<dbReference type="OrthoDB" id="782526at2759"/>
<reference evidence="5 6" key="1">
    <citation type="journal article" date="2020" name="Nat. Food">
        <title>A phased Vanilla planifolia genome enables genetic improvement of flavour and production.</title>
        <authorList>
            <person name="Hasing T."/>
            <person name="Tang H."/>
            <person name="Brym M."/>
            <person name="Khazi F."/>
            <person name="Huang T."/>
            <person name="Chambers A.H."/>
        </authorList>
    </citation>
    <scope>NUCLEOTIDE SEQUENCE [LARGE SCALE GENOMIC DNA]</scope>
    <source>
        <tissue evidence="5">Leaf</tissue>
    </source>
</reference>
<dbReference type="SUPFAM" id="SSF82199">
    <property type="entry name" value="SET domain"/>
    <property type="match status" value="1"/>
</dbReference>
<evidence type="ECO:0000256" key="3">
    <source>
        <dbReference type="ARBA" id="ARBA00022691"/>
    </source>
</evidence>
<dbReference type="Gene3D" id="3.90.1420.10">
    <property type="entry name" value="Rubisco LSMT, substrate-binding domain"/>
    <property type="match status" value="1"/>
</dbReference>
<dbReference type="Proteomes" id="UP000636800">
    <property type="component" value="Unassembled WGS sequence"/>
</dbReference>
<keyword evidence="6" id="KW-1185">Reference proteome</keyword>
<dbReference type="InterPro" id="IPR036464">
    <property type="entry name" value="Rubisco_LSMT_subst-bd_sf"/>
</dbReference>
<gene>
    <name evidence="5" type="ORF">HPP92_009635</name>
</gene>
<dbReference type="FunFam" id="3.90.1410.10:FF:000009">
    <property type="entry name" value="Histone-lysine N-methyltransferase setd3"/>
    <property type="match status" value="1"/>
</dbReference>
<evidence type="ECO:0000256" key="2">
    <source>
        <dbReference type="ARBA" id="ARBA00022679"/>
    </source>
</evidence>
<accession>A0A835R4L2</accession>
<feature type="domain" description="Rubisco LSMT substrate-binding" evidence="4">
    <location>
        <begin position="291"/>
        <end position="412"/>
    </location>
</feature>
<evidence type="ECO:0000259" key="4">
    <source>
        <dbReference type="Pfam" id="PF09273"/>
    </source>
</evidence>